<name>R4WZ72_9BURK</name>
<dbReference type="STRING" id="758793.BRPE64_ACDS19130"/>
<evidence type="ECO:0000313" key="2">
    <source>
        <dbReference type="EMBL" id="BAN23667.1"/>
    </source>
</evidence>
<evidence type="ECO:0000313" key="3">
    <source>
        <dbReference type="Proteomes" id="UP000013966"/>
    </source>
</evidence>
<protein>
    <submittedName>
        <fullName evidence="2">Uncharacterized protein</fullName>
    </submittedName>
</protein>
<proteinExistence type="predicted"/>
<dbReference type="HOGENOM" id="CLU_3077605_0_0_4"/>
<organism evidence="2 3">
    <name type="scientific">Caballeronia insecticola</name>
    <dbReference type="NCBI Taxonomy" id="758793"/>
    <lineage>
        <taxon>Bacteria</taxon>
        <taxon>Pseudomonadati</taxon>
        <taxon>Pseudomonadota</taxon>
        <taxon>Betaproteobacteria</taxon>
        <taxon>Burkholderiales</taxon>
        <taxon>Burkholderiaceae</taxon>
        <taxon>Caballeronia</taxon>
    </lineage>
</organism>
<evidence type="ECO:0000256" key="1">
    <source>
        <dbReference type="SAM" id="MobiDB-lite"/>
    </source>
</evidence>
<accession>R4WZ72</accession>
<dbReference type="Proteomes" id="UP000013966">
    <property type="component" value="Chromosome 1"/>
</dbReference>
<gene>
    <name evidence="2" type="ORF">BRPE64_ACDS19130</name>
</gene>
<reference evidence="2 3" key="1">
    <citation type="journal article" date="2013" name="Genome Announc.">
        <title>Complete Genome Sequence of Burkholderia sp. Strain RPE64, Bacterial Symbiont of the Bean Bug Riptortus pedestris.</title>
        <authorList>
            <person name="Shibata T.F."/>
            <person name="Maeda T."/>
            <person name="Nikoh N."/>
            <person name="Yamaguchi K."/>
            <person name="Oshima K."/>
            <person name="Hattori M."/>
            <person name="Nishiyama T."/>
            <person name="Hasebe M."/>
            <person name="Fukatsu T."/>
            <person name="Kikuchi Y."/>
            <person name="Shigenobu S."/>
        </authorList>
    </citation>
    <scope>NUCLEOTIDE SEQUENCE [LARGE SCALE GENOMIC DNA]</scope>
</reference>
<reference evidence="2 3" key="2">
    <citation type="journal article" date="2018" name="Int. J. Syst. Evol. Microbiol.">
        <title>Burkholderia insecticola sp. nov., a gut symbiotic bacterium of the bean bug Riptortus pedestris.</title>
        <authorList>
            <person name="Takeshita K."/>
            <person name="Tamaki H."/>
            <person name="Ohbayashi T."/>
            <person name="Meng X.-Y."/>
            <person name="Sone T."/>
            <person name="Mitani Y."/>
            <person name="Peeters C."/>
            <person name="Kikuchi Y."/>
            <person name="Vandamme P."/>
        </authorList>
    </citation>
    <scope>NUCLEOTIDE SEQUENCE [LARGE SCALE GENOMIC DNA]</scope>
    <source>
        <strain evidence="2">RPE64</strain>
    </source>
</reference>
<dbReference type="EMBL" id="AP013058">
    <property type="protein sequence ID" value="BAN23667.1"/>
    <property type="molecule type" value="Genomic_DNA"/>
</dbReference>
<dbReference type="KEGG" id="buo:BRPE64_ACDS19130"/>
<feature type="region of interest" description="Disordered" evidence="1">
    <location>
        <begin position="33"/>
        <end position="52"/>
    </location>
</feature>
<dbReference type="AlphaFoldDB" id="R4WZ72"/>
<keyword evidence="3" id="KW-1185">Reference proteome</keyword>
<sequence length="52" mass="6092">MHIACTPYSELKDGEYRSALQLEEKNCRARAEEAEHRDAHCHRQIHDRSLSV</sequence>